<name>A0A8H3AX41_9AGAM</name>
<dbReference type="GO" id="GO:0006310">
    <property type="term" value="P:DNA recombination"/>
    <property type="evidence" value="ECO:0007669"/>
    <property type="project" value="InterPro"/>
</dbReference>
<accession>A0A8H3AX41</accession>
<feature type="region of interest" description="Disordered" evidence="1">
    <location>
        <begin position="481"/>
        <end position="508"/>
    </location>
</feature>
<gene>
    <name evidence="2" type="ORF">RDB_LOCUS101983</name>
</gene>
<dbReference type="Gene3D" id="1.10.443.10">
    <property type="entry name" value="Intergrase catalytic core"/>
    <property type="match status" value="1"/>
</dbReference>
<dbReference type="AlphaFoldDB" id="A0A8H3AX41"/>
<dbReference type="GO" id="GO:0003677">
    <property type="term" value="F:DNA binding"/>
    <property type="evidence" value="ECO:0007669"/>
    <property type="project" value="InterPro"/>
</dbReference>
<evidence type="ECO:0000256" key="1">
    <source>
        <dbReference type="SAM" id="MobiDB-lite"/>
    </source>
</evidence>
<dbReference type="InterPro" id="IPR013762">
    <property type="entry name" value="Integrase-like_cat_sf"/>
</dbReference>
<organism evidence="2 3">
    <name type="scientific">Rhizoctonia solani</name>
    <dbReference type="NCBI Taxonomy" id="456999"/>
    <lineage>
        <taxon>Eukaryota</taxon>
        <taxon>Fungi</taxon>
        <taxon>Dikarya</taxon>
        <taxon>Basidiomycota</taxon>
        <taxon>Agaricomycotina</taxon>
        <taxon>Agaricomycetes</taxon>
        <taxon>Cantharellales</taxon>
        <taxon>Ceratobasidiaceae</taxon>
        <taxon>Rhizoctonia</taxon>
    </lineage>
</organism>
<evidence type="ECO:0000313" key="2">
    <source>
        <dbReference type="EMBL" id="CAE6442389.1"/>
    </source>
</evidence>
<sequence length="937" mass="105456">MNEQELDDYGMPIAPTARTTRPEPSALAERSLARNKDGGIKLRGLAKSIDDYTHGDSDQIRELIDQVEAAANKTVELGSPLTRKLVNHTKTAYEHAVDFLSQNSVENHWIYDVVKHYAVRFLELRARVAKGKGGGRVKAQTVLGWYSCLIICIVKYTHDPITGFKMGGKLLYKERFADDMLAHVKQISQTLKLDRHTSKKKICGLEETRIMIEHLIKSSVLRCRLSRLQLIAVMIICLATGLRPSSFCAGCEEDEELGKFMKMGDFKLYNRGNFAIDIELTVNNSKNHNATILGSSMNFWLRALTKTHNIIFDTFWIVAFIWARGCLANYPTPHDLLTTKDAELVITSPDEPFLLVPNKGATKLLMKPWTAKGLSAAISGVGKACGLGVTQYSFRRNFANKAGIALGGQEASMAMGHQEGQTVLSTNYSHGAGNYDLLGIMVGEATEQYRPGTETALQMRVRVGTAVVTLSKAIAQSNRMDYDLADSDSDSDSPEPEDNNGVVDVDKALKREDEELQQHEKRMEIQWTLYLDTFGRGSPLYEAVKGYKRTQISILGKITKHNLYQKAAKDPKFLARVEPAEKALRDANVLYRKCIQATRKRGKTEGAKALEQKKKENVASIQDTDASLAYLKEPSTLLTEASKTASTSKSTSAPGPSRTTANASNLSATEQTIEALSRDEDEDQDEIEEVYQNLQGFKQNNLAGQKHIDAVKEAADGVPEEGDSDEGEWKDHDEPERIPLASAYDMRVSLTSLALDPILFEREMQAQIEADDGKILCQKCRVYCDEDEEPHNFSSLSHLKRHMWQQHTEWSELVLKMKYQDRFMCPGCCGSQQQFDSIDEVYEHCLSDDCPDNVAFEMMKADHDANHERRYKVQKDYEQEGGNAKHRTVHHRKYLEYLRELTEDDLLDLADEYEFDRAEVLPHVALMLRNIHFVAEQ</sequence>
<feature type="compositionally biased region" description="Acidic residues" evidence="1">
    <location>
        <begin position="483"/>
        <end position="498"/>
    </location>
</feature>
<protein>
    <submittedName>
        <fullName evidence="2">Uncharacterized protein</fullName>
    </submittedName>
</protein>
<dbReference type="GO" id="GO:0015074">
    <property type="term" value="P:DNA integration"/>
    <property type="evidence" value="ECO:0007669"/>
    <property type="project" value="InterPro"/>
</dbReference>
<evidence type="ECO:0000313" key="3">
    <source>
        <dbReference type="Proteomes" id="UP000663841"/>
    </source>
</evidence>
<dbReference type="EMBL" id="CAJMWW010000096">
    <property type="protein sequence ID" value="CAE6442389.1"/>
    <property type="molecule type" value="Genomic_DNA"/>
</dbReference>
<proteinExistence type="predicted"/>
<reference evidence="2" key="1">
    <citation type="submission" date="2021-01" db="EMBL/GenBank/DDBJ databases">
        <authorList>
            <person name="Kaushik A."/>
        </authorList>
    </citation>
    <scope>NUCLEOTIDE SEQUENCE</scope>
    <source>
        <strain evidence="2">AG3-T5</strain>
    </source>
</reference>
<feature type="region of interest" description="Disordered" evidence="1">
    <location>
        <begin position="1"/>
        <end position="28"/>
    </location>
</feature>
<comment type="caution">
    <text evidence="2">The sequence shown here is derived from an EMBL/GenBank/DDBJ whole genome shotgun (WGS) entry which is preliminary data.</text>
</comment>
<feature type="region of interest" description="Disordered" evidence="1">
    <location>
        <begin position="715"/>
        <end position="735"/>
    </location>
</feature>
<feature type="compositionally biased region" description="Low complexity" evidence="1">
    <location>
        <begin position="640"/>
        <end position="653"/>
    </location>
</feature>
<dbReference type="Proteomes" id="UP000663841">
    <property type="component" value="Unassembled WGS sequence"/>
</dbReference>
<feature type="compositionally biased region" description="Polar residues" evidence="1">
    <location>
        <begin position="657"/>
        <end position="669"/>
    </location>
</feature>
<feature type="region of interest" description="Disordered" evidence="1">
    <location>
        <begin position="640"/>
        <end position="669"/>
    </location>
</feature>